<reference evidence="4 5" key="1">
    <citation type="submission" date="2019-09" db="EMBL/GenBank/DDBJ databases">
        <title>Complete genome sequence of Arachidicoccus sp. B3-10 isolated from apple orchard soil.</title>
        <authorList>
            <person name="Kim H.S."/>
            <person name="Han K.-I."/>
            <person name="Suh M.K."/>
            <person name="Lee K.C."/>
            <person name="Eom M.K."/>
            <person name="Kim J.-S."/>
            <person name="Kang S.W."/>
            <person name="Sin Y."/>
            <person name="Lee J.-S."/>
        </authorList>
    </citation>
    <scope>NUCLEOTIDE SEQUENCE [LARGE SCALE GENOMIC DNA]</scope>
    <source>
        <strain evidence="4 5">B3-10</strain>
    </source>
</reference>
<dbReference type="Pfam" id="PF14905">
    <property type="entry name" value="OMP_b-brl_3"/>
    <property type="match status" value="1"/>
</dbReference>
<feature type="chain" id="PRO_5024399870" evidence="2">
    <location>
        <begin position="21"/>
        <end position="925"/>
    </location>
</feature>
<evidence type="ECO:0000256" key="2">
    <source>
        <dbReference type="SAM" id="SignalP"/>
    </source>
</evidence>
<feature type="compositionally biased region" description="Polar residues" evidence="1">
    <location>
        <begin position="419"/>
        <end position="442"/>
    </location>
</feature>
<keyword evidence="5" id="KW-1185">Reference proteome</keyword>
<evidence type="ECO:0000313" key="4">
    <source>
        <dbReference type="EMBL" id="QES88250.1"/>
    </source>
</evidence>
<gene>
    <name evidence="4" type="ORF">E0W69_006055</name>
</gene>
<dbReference type="KEGG" id="arac:E0W69_006055"/>
<name>A0A5P2G366_9BACT</name>
<dbReference type="Pfam" id="PF13620">
    <property type="entry name" value="CarboxypepD_reg"/>
    <property type="match status" value="1"/>
</dbReference>
<dbReference type="Proteomes" id="UP000292424">
    <property type="component" value="Chromosome"/>
</dbReference>
<dbReference type="InterPro" id="IPR008969">
    <property type="entry name" value="CarboxyPept-like_regulatory"/>
</dbReference>
<dbReference type="AlphaFoldDB" id="A0A5P2G366"/>
<evidence type="ECO:0000259" key="3">
    <source>
        <dbReference type="Pfam" id="PF14905"/>
    </source>
</evidence>
<evidence type="ECO:0000313" key="5">
    <source>
        <dbReference type="Proteomes" id="UP000292424"/>
    </source>
</evidence>
<protein>
    <submittedName>
        <fullName evidence="4">Outer membrane beta-barrel protein</fullName>
    </submittedName>
</protein>
<organism evidence="4 5">
    <name type="scientific">Rhizosphaericola mali</name>
    <dbReference type="NCBI Taxonomy" id="2545455"/>
    <lineage>
        <taxon>Bacteria</taxon>
        <taxon>Pseudomonadati</taxon>
        <taxon>Bacteroidota</taxon>
        <taxon>Chitinophagia</taxon>
        <taxon>Chitinophagales</taxon>
        <taxon>Chitinophagaceae</taxon>
        <taxon>Rhizosphaericola</taxon>
    </lineage>
</organism>
<accession>A0A5P2G366</accession>
<proteinExistence type="predicted"/>
<feature type="region of interest" description="Disordered" evidence="1">
    <location>
        <begin position="416"/>
        <end position="442"/>
    </location>
</feature>
<dbReference type="OrthoDB" id="606930at2"/>
<feature type="signal peptide" evidence="2">
    <location>
        <begin position="1"/>
        <end position="20"/>
    </location>
</feature>
<evidence type="ECO:0000256" key="1">
    <source>
        <dbReference type="SAM" id="MobiDB-lite"/>
    </source>
</evidence>
<keyword evidence="2" id="KW-0732">Signal</keyword>
<dbReference type="EMBL" id="CP044016">
    <property type="protein sequence ID" value="QES88250.1"/>
    <property type="molecule type" value="Genomic_DNA"/>
</dbReference>
<dbReference type="InterPro" id="IPR041700">
    <property type="entry name" value="OMP_b-brl_3"/>
</dbReference>
<dbReference type="SUPFAM" id="SSF56935">
    <property type="entry name" value="Porins"/>
    <property type="match status" value="1"/>
</dbReference>
<dbReference type="RefSeq" id="WP_131329137.1">
    <property type="nucleotide sequence ID" value="NZ_CP044016.1"/>
</dbReference>
<feature type="domain" description="Outer membrane protein beta-barrel" evidence="3">
    <location>
        <begin position="458"/>
        <end position="769"/>
    </location>
</feature>
<sequence>MKRLTLLCLILMSMAFKVHAQNTIKGSVTDTINHVPLKDASVSVLTASDSFLYKFTRTDKDGSFQVSVPTDGKYFLLFEYPNYVNYTSEVQSPGKDISLGHIVMLTKAHLLEEVVVKKRVAAITIKGDTTEFAADSFKVQPNATVDELLRKLPGLQVDKNGNITAQGKKVQKVLVDGEEFFGDDPKLVTKNLRADIIDKVQVFDKKSDQAAFTGISDGNDVKTINLKIKENAKHGTFGKLEAGAGTKGFHQSQGNFNQFNKNQKFSVTGAVGNTSKVGLDWANNSQNWNMNDDNSNNDAADIQTAQSSNSDLIAWDGNYGNKGIPLSQFGAVHYDNLFKYGTKLLGDYKINNLSIHGNTTTDIQNNLPEGAQITHTDNHFDNKSFRNKLDGRGEIYFDSTKNNSMIVNMHGQLDHRNSASRTTSTTVDENGNPVNDNKRNLTSTGDINTFTADALFRHKFKKARRTLSIYLNEQYNKNNNGGFLNNISNFYTNDSSSVIDQRKDNSSNTQILTAKATYSEPLSKNASIIVNYGIVSSNSNSDNLSFNQNNIGQYNALDSQYSNKYKFNQFMHRTGFFYYYNTKNTNFNIGTNVGFNQYKQTNEYTTKEVSRHFVNWYPQAFYRHNYPSNLSLNIRYNGSNTQPSMTQIQPLAQNTDPLNVYLGNQDLKPSYSNNFSMFINKFDLVTFSGFYGGFFGSNQLNAITTNTTTELSTGKTTYQYINANGNYNLSVFAGYFAKVKSLNDLQIRPNLNFGQNRVVNFINNARNNSITRTSSVGIYMNMDKEKKYFLSFDGTVTYNQNKTSVQSNLDNNYFSYNLNPNGNVYLTKSLKLDVDYNFNYYGKSQSFSSAYTIGLFNASLSKTFFENEGLVLRAGVNDLFNKNVNLQRTNSGNQIYQVLNSTIRRYFLFSVIWNFKTGMATASKN</sequence>
<dbReference type="SUPFAM" id="SSF49464">
    <property type="entry name" value="Carboxypeptidase regulatory domain-like"/>
    <property type="match status" value="1"/>
</dbReference>
<dbReference type="Gene3D" id="2.60.40.1120">
    <property type="entry name" value="Carboxypeptidase-like, regulatory domain"/>
    <property type="match status" value="1"/>
</dbReference>